<dbReference type="PRINTS" id="PR00313">
    <property type="entry name" value="CABNDNGRPT"/>
</dbReference>
<dbReference type="InterPro" id="IPR028208">
    <property type="entry name" value="Effector_pro_NleD-like"/>
</dbReference>
<keyword evidence="2" id="KW-0964">Secreted</keyword>
<evidence type="ECO:0000256" key="2">
    <source>
        <dbReference type="ARBA" id="ARBA00022525"/>
    </source>
</evidence>
<feature type="region of interest" description="Disordered" evidence="4">
    <location>
        <begin position="459"/>
        <end position="485"/>
    </location>
</feature>
<dbReference type="PANTHER" id="PTHR38340">
    <property type="entry name" value="S-LAYER PROTEIN"/>
    <property type="match status" value="1"/>
</dbReference>
<keyword evidence="3" id="KW-0106">Calcium</keyword>
<name>A0ABW8R0V4_9PSED</name>
<dbReference type="InterPro" id="IPR011049">
    <property type="entry name" value="Serralysin-like_metalloprot_C"/>
</dbReference>
<organism evidence="5 6">
    <name type="scientific">Pseudomonas pergaminensis</name>
    <dbReference type="NCBI Taxonomy" id="2853159"/>
    <lineage>
        <taxon>Bacteria</taxon>
        <taxon>Pseudomonadati</taxon>
        <taxon>Pseudomonadota</taxon>
        <taxon>Gammaproteobacteria</taxon>
        <taxon>Pseudomonadales</taxon>
        <taxon>Pseudomonadaceae</taxon>
        <taxon>Pseudomonas</taxon>
    </lineage>
</organism>
<gene>
    <name evidence="5" type="ORF">ACJEBJ_15510</name>
</gene>
<dbReference type="Proteomes" id="UP001623008">
    <property type="component" value="Unassembled WGS sequence"/>
</dbReference>
<dbReference type="SUPFAM" id="SSF51120">
    <property type="entry name" value="beta-Roll"/>
    <property type="match status" value="1"/>
</dbReference>
<dbReference type="PANTHER" id="PTHR38340:SF1">
    <property type="entry name" value="S-LAYER PROTEIN"/>
    <property type="match status" value="1"/>
</dbReference>
<dbReference type="InterPro" id="IPR050557">
    <property type="entry name" value="RTX_toxin/Mannuronan_C5-epim"/>
</dbReference>
<keyword evidence="6" id="KW-1185">Reference proteome</keyword>
<dbReference type="EMBL" id="JBJHQF010000023">
    <property type="protein sequence ID" value="MFK9005539.1"/>
    <property type="molecule type" value="Genomic_DNA"/>
</dbReference>
<comment type="subcellular location">
    <subcellularLocation>
        <location evidence="1">Secreted</location>
    </subcellularLocation>
</comment>
<evidence type="ECO:0000256" key="1">
    <source>
        <dbReference type="ARBA" id="ARBA00004613"/>
    </source>
</evidence>
<evidence type="ECO:0000313" key="6">
    <source>
        <dbReference type="Proteomes" id="UP001623008"/>
    </source>
</evidence>
<proteinExistence type="predicted"/>
<sequence>MNHTHQFHRLSEQDFARAIRINGDTTSSTPTVTTEPNGATGSITRTTHMIYQGKRLEVSRCKDGLRDILDFVAKTPVNHINVYPNQFSNGPFAKKPLIVDFDGELLLVVPSHDSQVIRFTTSDDDDHIHIHQHLLNPVEIHTKDGNDRIITEDGFSDIYAGAGDDDITVAGYSHVEGGEGNDEINAAGQGHCTLYGGPGDDTLKGSDNTAVILGGEGNDTLTGGGGHSIICAGPGDDFIEAGTGHNVIYTGEGSNEVEKLKPTDITYHNVKSELIVDCTNITPEQMDAFPPGQIASHAIQLEPKPLDLSAFVISGSPWFVGRAKDDLYLLNASPTGQRLLSVLEQAFRTSGKPITITELVPRVNGEFIPDDSSAAELAYIDHQKAGKPAYGGHIWYSARNGRLGAPSVITLFHELCHAYNHVTGTKLRGTSLDGVDQHYPRNQIDNTELQAVGLPTSEQAFDFDNDPSTPPTNTNPETFSENGLRKELGWPLRTQYAID</sequence>
<dbReference type="InterPro" id="IPR001343">
    <property type="entry name" value="Hemolysn_Ca-bd"/>
</dbReference>
<reference evidence="5 6" key="1">
    <citation type="submission" date="2024-11" db="EMBL/GenBank/DDBJ databases">
        <authorList>
            <person name="Lucas J.A."/>
        </authorList>
    </citation>
    <scope>NUCLEOTIDE SEQUENCE [LARGE SCALE GENOMIC DNA]</scope>
    <source>
        <strain evidence="5 6">Z 7.15</strain>
    </source>
</reference>
<feature type="compositionally biased region" description="Low complexity" evidence="4">
    <location>
        <begin position="471"/>
        <end position="482"/>
    </location>
</feature>
<protein>
    <submittedName>
        <fullName evidence="5">M91 family zinc metallopeptidase</fullName>
    </submittedName>
</protein>
<evidence type="ECO:0000256" key="4">
    <source>
        <dbReference type="SAM" id="MobiDB-lite"/>
    </source>
</evidence>
<dbReference type="Gene3D" id="2.160.20.160">
    <property type="match status" value="1"/>
</dbReference>
<dbReference type="Pfam" id="PF00353">
    <property type="entry name" value="HemolysinCabind"/>
    <property type="match status" value="3"/>
</dbReference>
<evidence type="ECO:0000256" key="3">
    <source>
        <dbReference type="ARBA" id="ARBA00022837"/>
    </source>
</evidence>
<dbReference type="Pfam" id="PF14891">
    <property type="entry name" value="Peptidase_M91"/>
    <property type="match status" value="1"/>
</dbReference>
<accession>A0ABW8R0V4</accession>
<comment type="caution">
    <text evidence="5">The sequence shown here is derived from an EMBL/GenBank/DDBJ whole genome shotgun (WGS) entry which is preliminary data.</text>
</comment>
<evidence type="ECO:0000313" key="5">
    <source>
        <dbReference type="EMBL" id="MFK9005539.1"/>
    </source>
</evidence>
<dbReference type="RefSeq" id="WP_406598135.1">
    <property type="nucleotide sequence ID" value="NZ_JBJHQF010000023.1"/>
</dbReference>
<feature type="region of interest" description="Disordered" evidence="4">
    <location>
        <begin position="22"/>
        <end position="41"/>
    </location>
</feature>
<feature type="compositionally biased region" description="Low complexity" evidence="4">
    <location>
        <begin position="25"/>
        <end position="34"/>
    </location>
</feature>